<dbReference type="SUPFAM" id="SSF64593">
    <property type="entry name" value="Intermediate filament protein, coiled coil region"/>
    <property type="match status" value="1"/>
</dbReference>
<dbReference type="GO" id="GO:0005882">
    <property type="term" value="C:intermediate filament"/>
    <property type="evidence" value="ECO:0007669"/>
    <property type="project" value="UniProtKB-KW"/>
</dbReference>
<reference evidence="6" key="2">
    <citation type="submission" date="2025-08" db="UniProtKB">
        <authorList>
            <consortium name="Ensembl"/>
        </authorList>
    </citation>
    <scope>IDENTIFICATION</scope>
</reference>
<dbReference type="GO" id="GO:0006998">
    <property type="term" value="P:nuclear envelope organization"/>
    <property type="evidence" value="ECO:0007669"/>
    <property type="project" value="TreeGrafter"/>
</dbReference>
<dbReference type="AlphaFoldDB" id="A0A3P8U7C3"/>
<accession>A0A3P8U7C3</accession>
<dbReference type="PROSITE" id="PS51842">
    <property type="entry name" value="IF_ROD_2"/>
    <property type="match status" value="1"/>
</dbReference>
<dbReference type="Pfam" id="PF00038">
    <property type="entry name" value="Filament"/>
    <property type="match status" value="1"/>
</dbReference>
<evidence type="ECO:0000256" key="2">
    <source>
        <dbReference type="ARBA" id="ARBA00023054"/>
    </source>
</evidence>
<keyword evidence="7" id="KW-1185">Reference proteome</keyword>
<evidence type="ECO:0000259" key="5">
    <source>
        <dbReference type="PROSITE" id="PS51842"/>
    </source>
</evidence>
<dbReference type="Proteomes" id="UP000265080">
    <property type="component" value="Chromosome 2"/>
</dbReference>
<dbReference type="InterPro" id="IPR039008">
    <property type="entry name" value="IF_rod_dom"/>
</dbReference>
<protein>
    <submittedName>
        <fullName evidence="6">Lamin B2</fullName>
    </submittedName>
</protein>
<feature type="region of interest" description="Disordered" evidence="4">
    <location>
        <begin position="1"/>
        <end position="23"/>
    </location>
</feature>
<feature type="domain" description="IF rod" evidence="5">
    <location>
        <begin position="31"/>
        <end position="140"/>
    </location>
</feature>
<evidence type="ECO:0000256" key="3">
    <source>
        <dbReference type="SAM" id="Coils"/>
    </source>
</evidence>
<reference evidence="6 7" key="1">
    <citation type="submission" date="2018-03" db="EMBL/GenBank/DDBJ databases">
        <title>Finding Nemo's genes: A chromosome-scale reference assembly of the genome of the orange clownfish Amphiprion percula.</title>
        <authorList>
            <person name="Lehmann R."/>
        </authorList>
    </citation>
    <scope>NUCLEOTIDE SEQUENCE</scope>
</reference>
<feature type="coiled-coil region" evidence="3">
    <location>
        <begin position="35"/>
        <end position="69"/>
    </location>
</feature>
<organism evidence="6 7">
    <name type="scientific">Amphiprion percula</name>
    <name type="common">Orange clownfish</name>
    <name type="synonym">Lutjanus percula</name>
    <dbReference type="NCBI Taxonomy" id="161767"/>
    <lineage>
        <taxon>Eukaryota</taxon>
        <taxon>Metazoa</taxon>
        <taxon>Chordata</taxon>
        <taxon>Craniata</taxon>
        <taxon>Vertebrata</taxon>
        <taxon>Euteleostomi</taxon>
        <taxon>Actinopterygii</taxon>
        <taxon>Neopterygii</taxon>
        <taxon>Teleostei</taxon>
        <taxon>Neoteleostei</taxon>
        <taxon>Acanthomorphata</taxon>
        <taxon>Ovalentaria</taxon>
        <taxon>Pomacentridae</taxon>
        <taxon>Amphiprion</taxon>
    </lineage>
</organism>
<sequence>MATASVTPSREAGRSAASTPLSPTRISRLQEKQDLQHLNDRLAVYIDRVRALELENDRLMVKVSEKEEVTTREKSFSDVGYVSLLVIQALSDISHFSHYSAGECHGTHMIFVIYVRLVNTANQYLYTTLFSVGQAEVYPS</sequence>
<evidence type="ECO:0000313" key="6">
    <source>
        <dbReference type="Ensembl" id="ENSAPEP00000031223.1"/>
    </source>
</evidence>
<evidence type="ECO:0000256" key="4">
    <source>
        <dbReference type="SAM" id="MobiDB-lite"/>
    </source>
</evidence>
<evidence type="ECO:0000313" key="7">
    <source>
        <dbReference type="Proteomes" id="UP000265080"/>
    </source>
</evidence>
<keyword evidence="2 3" id="KW-0175">Coiled coil</keyword>
<dbReference type="GO" id="GO:0005652">
    <property type="term" value="C:nuclear lamina"/>
    <property type="evidence" value="ECO:0007669"/>
    <property type="project" value="TreeGrafter"/>
</dbReference>
<dbReference type="GO" id="GO:0007097">
    <property type="term" value="P:nuclear migration"/>
    <property type="evidence" value="ECO:0007669"/>
    <property type="project" value="TreeGrafter"/>
</dbReference>
<evidence type="ECO:0000256" key="1">
    <source>
        <dbReference type="ARBA" id="ARBA00022754"/>
    </source>
</evidence>
<dbReference type="Ensembl" id="ENSAPET00000032053.1">
    <property type="protein sequence ID" value="ENSAPEP00000031223.1"/>
    <property type="gene ID" value="ENSAPEG00000022153.1"/>
</dbReference>
<name>A0A3P8U7C3_AMPPE</name>
<keyword evidence="1" id="KW-0403">Intermediate filament</keyword>
<dbReference type="GO" id="GO:0090435">
    <property type="term" value="P:protein localization to nuclear envelope"/>
    <property type="evidence" value="ECO:0007669"/>
    <property type="project" value="TreeGrafter"/>
</dbReference>
<dbReference type="PANTHER" id="PTHR45721:SF2">
    <property type="entry name" value="LAMIN-B2"/>
    <property type="match status" value="1"/>
</dbReference>
<reference evidence="6" key="3">
    <citation type="submission" date="2025-09" db="UniProtKB">
        <authorList>
            <consortium name="Ensembl"/>
        </authorList>
    </citation>
    <scope>IDENTIFICATION</scope>
</reference>
<dbReference type="GO" id="GO:0031507">
    <property type="term" value="P:heterochromatin formation"/>
    <property type="evidence" value="ECO:0007669"/>
    <property type="project" value="TreeGrafter"/>
</dbReference>
<proteinExistence type="predicted"/>
<dbReference type="GO" id="GO:0005200">
    <property type="term" value="F:structural constituent of cytoskeleton"/>
    <property type="evidence" value="ECO:0007669"/>
    <property type="project" value="TreeGrafter"/>
</dbReference>
<dbReference type="GeneTree" id="ENSGT00940000160274"/>
<dbReference type="PANTHER" id="PTHR45721">
    <property type="entry name" value="LAMIN DM0-RELATED"/>
    <property type="match status" value="1"/>
</dbReference>
<dbReference type="GO" id="GO:0051664">
    <property type="term" value="P:nuclear pore localization"/>
    <property type="evidence" value="ECO:0007669"/>
    <property type="project" value="TreeGrafter"/>
</dbReference>